<name>K6WM95_9ACTN</name>
<sequence>MGELTPGDRRMLATMRAARDRGTAAGRRFPLPEGLSFVGGDVHKLLRGRGYVGGFRVATDDDGARYAVLTDFDRPDAWRSLSSEAS</sequence>
<keyword evidence="2" id="KW-1185">Reference proteome</keyword>
<gene>
    <name evidence="1" type="ORF">GONAM_16_00200</name>
</gene>
<accession>K6WM95</accession>
<protein>
    <submittedName>
        <fullName evidence="1">Uncharacterized protein</fullName>
    </submittedName>
</protein>
<dbReference type="EMBL" id="BAHE01000016">
    <property type="protein sequence ID" value="GAC00521.1"/>
    <property type="molecule type" value="Genomic_DNA"/>
</dbReference>
<dbReference type="Proteomes" id="UP000035058">
    <property type="component" value="Unassembled WGS sequence"/>
</dbReference>
<evidence type="ECO:0000313" key="1">
    <source>
        <dbReference type="EMBL" id="GAC00521.1"/>
    </source>
</evidence>
<comment type="caution">
    <text evidence="1">The sequence shown here is derived from an EMBL/GenBank/DDBJ whole genome shotgun (WGS) entry which is preliminary data.</text>
</comment>
<dbReference type="AlphaFoldDB" id="K6WM95"/>
<evidence type="ECO:0000313" key="2">
    <source>
        <dbReference type="Proteomes" id="UP000035058"/>
    </source>
</evidence>
<proteinExistence type="predicted"/>
<organism evidence="1 2">
    <name type="scientific">Gordonia namibiensis NBRC 108229</name>
    <dbReference type="NCBI Taxonomy" id="1208314"/>
    <lineage>
        <taxon>Bacteria</taxon>
        <taxon>Bacillati</taxon>
        <taxon>Actinomycetota</taxon>
        <taxon>Actinomycetes</taxon>
        <taxon>Mycobacteriales</taxon>
        <taxon>Gordoniaceae</taxon>
        <taxon>Gordonia</taxon>
    </lineage>
</organism>
<reference evidence="1 2" key="1">
    <citation type="submission" date="2012-08" db="EMBL/GenBank/DDBJ databases">
        <title>Whole genome shotgun sequence of Gordonia namibiensis NBRC 108229.</title>
        <authorList>
            <person name="Isaki-Nakamura S."/>
            <person name="Hosoyama A."/>
            <person name="Tsuchikane K."/>
            <person name="Katsumata H."/>
            <person name="Baba S."/>
            <person name="Yamazaki S."/>
            <person name="Fujita N."/>
        </authorList>
    </citation>
    <scope>NUCLEOTIDE SEQUENCE [LARGE SCALE GENOMIC DNA]</scope>
    <source>
        <strain evidence="1 2">NBRC 108229</strain>
    </source>
</reference>